<dbReference type="eggNOG" id="ENOG502T8U0">
    <property type="taxonomic scope" value="Eukaryota"/>
</dbReference>
<feature type="region of interest" description="Disordered" evidence="1">
    <location>
        <begin position="371"/>
        <end position="426"/>
    </location>
</feature>
<accession>B4KJ84</accession>
<dbReference type="PhylomeDB" id="B4KJ84"/>
<dbReference type="EMBL" id="CH933807">
    <property type="protein sequence ID" value="EDW11446.1"/>
    <property type="molecule type" value="Genomic_DNA"/>
</dbReference>
<dbReference type="OMA" id="KEWDEKC"/>
<dbReference type="OrthoDB" id="7870118at2759"/>
<dbReference type="InParanoid" id="B4KJ84"/>
<proteinExistence type="predicted"/>
<evidence type="ECO:0000313" key="2">
    <source>
        <dbReference type="EMBL" id="EDW11446.1"/>
    </source>
</evidence>
<dbReference type="HOGENOM" id="CLU_611487_0_0_1"/>
<feature type="compositionally biased region" description="Low complexity" evidence="1">
    <location>
        <begin position="41"/>
        <end position="50"/>
    </location>
</feature>
<dbReference type="GO" id="GO:0043565">
    <property type="term" value="F:sequence-specific DNA binding"/>
    <property type="evidence" value="ECO:0007669"/>
    <property type="project" value="TreeGrafter"/>
</dbReference>
<dbReference type="PANTHER" id="PTHR14312">
    <property type="entry name" value="CREB/ATF BZIP TRANSCRIPTION FACTOR"/>
    <property type="match status" value="1"/>
</dbReference>
<gene>
    <name evidence="2" type="primary">Dmoj\GI14283</name>
    <name evidence="2" type="ORF">Dmoj_GI14283</name>
</gene>
<evidence type="ECO:0000256" key="1">
    <source>
        <dbReference type="SAM" id="MobiDB-lite"/>
    </source>
</evidence>
<dbReference type="GO" id="GO:0005634">
    <property type="term" value="C:nucleus"/>
    <property type="evidence" value="ECO:0007669"/>
    <property type="project" value="TreeGrafter"/>
</dbReference>
<dbReference type="PANTHER" id="PTHR14312:SF1">
    <property type="entry name" value="BASIC-LEUCINE ZIPPER TRANSCRIPTION FACTOR A"/>
    <property type="match status" value="1"/>
</dbReference>
<name>B4KJ84_DROMO</name>
<keyword evidence="3" id="KW-1185">Reference proteome</keyword>
<evidence type="ECO:0000313" key="3">
    <source>
        <dbReference type="Proteomes" id="UP000009192"/>
    </source>
</evidence>
<feature type="region of interest" description="Disordered" evidence="1">
    <location>
        <begin position="306"/>
        <end position="359"/>
    </location>
</feature>
<feature type="compositionally biased region" description="Polar residues" evidence="1">
    <location>
        <begin position="408"/>
        <end position="425"/>
    </location>
</feature>
<feature type="compositionally biased region" description="Low complexity" evidence="1">
    <location>
        <begin position="318"/>
        <end position="353"/>
    </location>
</feature>
<protein>
    <submittedName>
        <fullName evidence="2">Uncharacterized protein</fullName>
    </submittedName>
</protein>
<dbReference type="GO" id="GO:0010468">
    <property type="term" value="P:regulation of gene expression"/>
    <property type="evidence" value="ECO:0007669"/>
    <property type="project" value="TreeGrafter"/>
</dbReference>
<dbReference type="Proteomes" id="UP000009192">
    <property type="component" value="Unassembled WGS sequence"/>
</dbReference>
<dbReference type="AlphaFoldDB" id="B4KJ84"/>
<dbReference type="KEGG" id="dmo:Dmoj_GI14283"/>
<sequence>MQNLIKSRAVFEILKKPLPELLRFYRDSESDSDCEESSTDAATAAPETTAAETTAAAAAAAAAEAEAAAKLNVNASVFVPRSKDIGDARLVDLKRHFKGMDVRKPVGEPKLLLPWKGFPKPQNVERTVRPRTYPQAKLATPVIQSEFPAAQHKELQTAVIDETESKAEEARPPTAVVEKESTCAPLACSLPSNRKKPLKDRALIKQSLSDDKRREQERKVALEALKLVEQRRMREPTEQPEVIVHLTRAPVEFTPEERARVDRLRIIKREHIENVLREMRDERELKQQKAQGVPITSRYICLKRSTQSNAQPEPQQPQPLQALQPPQEKQPQQQPQQRPQQQSEQQPQQQLQQPPLPRRYIPTVKQWDERCKAKAHEAAAGANKENSTLAKNGSRFEEHANPQRAMGPSSQGNIMPSKATTQSGSAVKDRELFVPRYWPPAPMVAKGETRRGNLTHARNITRAFANCGLLPTPSAAWEQENVKQEYESLPSAAQKSVKRYGMEQLLKLEPQPHKLEKPIIAERLAKLGFMCE</sequence>
<reference evidence="2 3" key="1">
    <citation type="journal article" date="2007" name="Nature">
        <title>Evolution of genes and genomes on the Drosophila phylogeny.</title>
        <authorList>
            <consortium name="Drosophila 12 Genomes Consortium"/>
            <person name="Clark A.G."/>
            <person name="Eisen M.B."/>
            <person name="Smith D.R."/>
            <person name="Bergman C.M."/>
            <person name="Oliver B."/>
            <person name="Markow T.A."/>
            <person name="Kaufman T.C."/>
            <person name="Kellis M."/>
            <person name="Gelbart W."/>
            <person name="Iyer V.N."/>
            <person name="Pollard D.A."/>
            <person name="Sackton T.B."/>
            <person name="Larracuente A.M."/>
            <person name="Singh N.D."/>
            <person name="Abad J.P."/>
            <person name="Abt D.N."/>
            <person name="Adryan B."/>
            <person name="Aguade M."/>
            <person name="Akashi H."/>
            <person name="Anderson W.W."/>
            <person name="Aquadro C.F."/>
            <person name="Ardell D.H."/>
            <person name="Arguello R."/>
            <person name="Artieri C.G."/>
            <person name="Barbash D.A."/>
            <person name="Barker D."/>
            <person name="Barsanti P."/>
            <person name="Batterham P."/>
            <person name="Batzoglou S."/>
            <person name="Begun D."/>
            <person name="Bhutkar A."/>
            <person name="Blanco E."/>
            <person name="Bosak S.A."/>
            <person name="Bradley R.K."/>
            <person name="Brand A.D."/>
            <person name="Brent M.R."/>
            <person name="Brooks A.N."/>
            <person name="Brown R.H."/>
            <person name="Butlin R.K."/>
            <person name="Caggese C."/>
            <person name="Calvi B.R."/>
            <person name="Bernardo de Carvalho A."/>
            <person name="Caspi A."/>
            <person name="Castrezana S."/>
            <person name="Celniker S.E."/>
            <person name="Chang J.L."/>
            <person name="Chapple C."/>
            <person name="Chatterji S."/>
            <person name="Chinwalla A."/>
            <person name="Civetta A."/>
            <person name="Clifton S.W."/>
            <person name="Comeron J.M."/>
            <person name="Costello J.C."/>
            <person name="Coyne J.A."/>
            <person name="Daub J."/>
            <person name="David R.G."/>
            <person name="Delcher A.L."/>
            <person name="Delehaunty K."/>
            <person name="Do C.B."/>
            <person name="Ebling H."/>
            <person name="Edwards K."/>
            <person name="Eickbush T."/>
            <person name="Evans J.D."/>
            <person name="Filipski A."/>
            <person name="Findeiss S."/>
            <person name="Freyhult E."/>
            <person name="Fulton L."/>
            <person name="Fulton R."/>
            <person name="Garcia A.C."/>
            <person name="Gardiner A."/>
            <person name="Garfield D.A."/>
            <person name="Garvin B.E."/>
            <person name="Gibson G."/>
            <person name="Gilbert D."/>
            <person name="Gnerre S."/>
            <person name="Godfrey J."/>
            <person name="Good R."/>
            <person name="Gotea V."/>
            <person name="Gravely B."/>
            <person name="Greenberg A.J."/>
            <person name="Griffiths-Jones S."/>
            <person name="Gross S."/>
            <person name="Guigo R."/>
            <person name="Gustafson E.A."/>
            <person name="Haerty W."/>
            <person name="Hahn M.W."/>
            <person name="Halligan D.L."/>
            <person name="Halpern A.L."/>
            <person name="Halter G.M."/>
            <person name="Han M.V."/>
            <person name="Heger A."/>
            <person name="Hillier L."/>
            <person name="Hinrichs A.S."/>
            <person name="Holmes I."/>
            <person name="Hoskins R.A."/>
            <person name="Hubisz M.J."/>
            <person name="Hultmark D."/>
            <person name="Huntley M.A."/>
            <person name="Jaffe D.B."/>
            <person name="Jagadeeshan S."/>
            <person name="Jeck W.R."/>
            <person name="Johnson J."/>
            <person name="Jones C.D."/>
            <person name="Jordan W.C."/>
            <person name="Karpen G.H."/>
            <person name="Kataoka E."/>
            <person name="Keightley P.D."/>
            <person name="Kheradpour P."/>
            <person name="Kirkness E.F."/>
            <person name="Koerich L.B."/>
            <person name="Kristiansen K."/>
            <person name="Kudrna D."/>
            <person name="Kulathinal R.J."/>
            <person name="Kumar S."/>
            <person name="Kwok R."/>
            <person name="Lander E."/>
            <person name="Langley C.H."/>
            <person name="Lapoint R."/>
            <person name="Lazzaro B.P."/>
            <person name="Lee S.J."/>
            <person name="Levesque L."/>
            <person name="Li R."/>
            <person name="Lin C.F."/>
            <person name="Lin M.F."/>
            <person name="Lindblad-Toh K."/>
            <person name="Llopart A."/>
            <person name="Long M."/>
            <person name="Low L."/>
            <person name="Lozovsky E."/>
            <person name="Lu J."/>
            <person name="Luo M."/>
            <person name="Machado C.A."/>
            <person name="Makalowski W."/>
            <person name="Marzo M."/>
            <person name="Matsuda M."/>
            <person name="Matzkin L."/>
            <person name="McAllister B."/>
            <person name="McBride C.S."/>
            <person name="McKernan B."/>
            <person name="McKernan K."/>
            <person name="Mendez-Lago M."/>
            <person name="Minx P."/>
            <person name="Mollenhauer M.U."/>
            <person name="Montooth K."/>
            <person name="Mount S.M."/>
            <person name="Mu X."/>
            <person name="Myers E."/>
            <person name="Negre B."/>
            <person name="Newfeld S."/>
            <person name="Nielsen R."/>
            <person name="Noor M.A."/>
            <person name="O'Grady P."/>
            <person name="Pachter L."/>
            <person name="Papaceit M."/>
            <person name="Parisi M.J."/>
            <person name="Parisi M."/>
            <person name="Parts L."/>
            <person name="Pedersen J.S."/>
            <person name="Pesole G."/>
            <person name="Phillippy A.M."/>
            <person name="Ponting C.P."/>
            <person name="Pop M."/>
            <person name="Porcelli D."/>
            <person name="Powell J.R."/>
            <person name="Prohaska S."/>
            <person name="Pruitt K."/>
            <person name="Puig M."/>
            <person name="Quesneville H."/>
            <person name="Ram K.R."/>
            <person name="Rand D."/>
            <person name="Rasmussen M.D."/>
            <person name="Reed L.K."/>
            <person name="Reenan R."/>
            <person name="Reily A."/>
            <person name="Remington K.A."/>
            <person name="Rieger T.T."/>
            <person name="Ritchie M.G."/>
            <person name="Robin C."/>
            <person name="Rogers Y.H."/>
            <person name="Rohde C."/>
            <person name="Rozas J."/>
            <person name="Rubenfield M.J."/>
            <person name="Ruiz A."/>
            <person name="Russo S."/>
            <person name="Salzberg S.L."/>
            <person name="Sanchez-Gracia A."/>
            <person name="Saranga D.J."/>
            <person name="Sato H."/>
            <person name="Schaeffer S.W."/>
            <person name="Schatz M.C."/>
            <person name="Schlenke T."/>
            <person name="Schwartz R."/>
            <person name="Segarra C."/>
            <person name="Singh R.S."/>
            <person name="Sirot L."/>
            <person name="Sirota M."/>
            <person name="Sisneros N.B."/>
            <person name="Smith C.D."/>
            <person name="Smith T.F."/>
            <person name="Spieth J."/>
            <person name="Stage D.E."/>
            <person name="Stark A."/>
            <person name="Stephan W."/>
            <person name="Strausberg R.L."/>
            <person name="Strempel S."/>
            <person name="Sturgill D."/>
            <person name="Sutton G."/>
            <person name="Sutton G.G."/>
            <person name="Tao W."/>
            <person name="Teichmann S."/>
            <person name="Tobari Y.N."/>
            <person name="Tomimura Y."/>
            <person name="Tsolas J.M."/>
            <person name="Valente V.L."/>
            <person name="Venter E."/>
            <person name="Venter J.C."/>
            <person name="Vicario S."/>
            <person name="Vieira F.G."/>
            <person name="Vilella A.J."/>
            <person name="Villasante A."/>
            <person name="Walenz B."/>
            <person name="Wang J."/>
            <person name="Wasserman M."/>
            <person name="Watts T."/>
            <person name="Wilson D."/>
            <person name="Wilson R.K."/>
            <person name="Wing R.A."/>
            <person name="Wolfner M.F."/>
            <person name="Wong A."/>
            <person name="Wong G.K."/>
            <person name="Wu C.I."/>
            <person name="Wu G."/>
            <person name="Yamamoto D."/>
            <person name="Yang H.P."/>
            <person name="Yang S.P."/>
            <person name="Yorke J.A."/>
            <person name="Yoshida K."/>
            <person name="Zdobnov E."/>
            <person name="Zhang P."/>
            <person name="Zhang Y."/>
            <person name="Zimin A.V."/>
            <person name="Baldwin J."/>
            <person name="Abdouelleil A."/>
            <person name="Abdulkadir J."/>
            <person name="Abebe A."/>
            <person name="Abera B."/>
            <person name="Abreu J."/>
            <person name="Acer S.C."/>
            <person name="Aftuck L."/>
            <person name="Alexander A."/>
            <person name="An P."/>
            <person name="Anderson E."/>
            <person name="Anderson S."/>
            <person name="Arachi H."/>
            <person name="Azer M."/>
            <person name="Bachantsang P."/>
            <person name="Barry A."/>
            <person name="Bayul T."/>
            <person name="Berlin A."/>
            <person name="Bessette D."/>
            <person name="Bloom T."/>
            <person name="Blye J."/>
            <person name="Boguslavskiy L."/>
            <person name="Bonnet C."/>
            <person name="Boukhgalter B."/>
            <person name="Bourzgui I."/>
            <person name="Brown A."/>
            <person name="Cahill P."/>
            <person name="Channer S."/>
            <person name="Cheshatsang Y."/>
            <person name="Chuda L."/>
            <person name="Citroen M."/>
            <person name="Collymore A."/>
            <person name="Cooke P."/>
            <person name="Costello M."/>
            <person name="D'Aco K."/>
            <person name="Daza R."/>
            <person name="De Haan G."/>
            <person name="DeGray S."/>
            <person name="DeMaso C."/>
            <person name="Dhargay N."/>
            <person name="Dooley K."/>
            <person name="Dooley E."/>
            <person name="Doricent M."/>
            <person name="Dorje P."/>
            <person name="Dorjee K."/>
            <person name="Dupes A."/>
            <person name="Elong R."/>
            <person name="Falk J."/>
            <person name="Farina A."/>
            <person name="Faro S."/>
            <person name="Ferguson D."/>
            <person name="Fisher S."/>
            <person name="Foley C.D."/>
            <person name="Franke A."/>
            <person name="Friedrich D."/>
            <person name="Gadbois L."/>
            <person name="Gearin G."/>
            <person name="Gearin C.R."/>
            <person name="Giannoukos G."/>
            <person name="Goode T."/>
            <person name="Graham J."/>
            <person name="Grandbois E."/>
            <person name="Grewal S."/>
            <person name="Gyaltsen K."/>
            <person name="Hafez N."/>
            <person name="Hagos B."/>
            <person name="Hall J."/>
            <person name="Henson C."/>
            <person name="Hollinger A."/>
            <person name="Honan T."/>
            <person name="Huard M.D."/>
            <person name="Hughes L."/>
            <person name="Hurhula B."/>
            <person name="Husby M.E."/>
            <person name="Kamat A."/>
            <person name="Kanga B."/>
            <person name="Kashin S."/>
            <person name="Khazanovich D."/>
            <person name="Kisner P."/>
            <person name="Lance K."/>
            <person name="Lara M."/>
            <person name="Lee W."/>
            <person name="Lennon N."/>
            <person name="Letendre F."/>
            <person name="LeVine R."/>
            <person name="Lipovsky A."/>
            <person name="Liu X."/>
            <person name="Liu J."/>
            <person name="Liu S."/>
            <person name="Lokyitsang T."/>
            <person name="Lokyitsang Y."/>
            <person name="Lubonja R."/>
            <person name="Lui A."/>
            <person name="MacDonald P."/>
            <person name="Magnisalis V."/>
            <person name="Maru K."/>
            <person name="Matthews C."/>
            <person name="McCusker W."/>
            <person name="McDonough S."/>
            <person name="Mehta T."/>
            <person name="Meldrim J."/>
            <person name="Meneus L."/>
            <person name="Mihai O."/>
            <person name="Mihalev A."/>
            <person name="Mihova T."/>
            <person name="Mittelman R."/>
            <person name="Mlenga V."/>
            <person name="Montmayeur A."/>
            <person name="Mulrain L."/>
            <person name="Navidi A."/>
            <person name="Naylor J."/>
            <person name="Negash T."/>
            <person name="Nguyen T."/>
            <person name="Nguyen N."/>
            <person name="Nicol R."/>
            <person name="Norbu C."/>
            <person name="Norbu N."/>
            <person name="Novod N."/>
            <person name="O'Neill B."/>
            <person name="Osman S."/>
            <person name="Markiewicz E."/>
            <person name="Oyono O.L."/>
            <person name="Patti C."/>
            <person name="Phunkhang P."/>
            <person name="Pierre F."/>
            <person name="Priest M."/>
            <person name="Raghuraman S."/>
            <person name="Rege F."/>
            <person name="Reyes R."/>
            <person name="Rise C."/>
            <person name="Rogov P."/>
            <person name="Ross K."/>
            <person name="Ryan E."/>
            <person name="Settipalli S."/>
            <person name="Shea T."/>
            <person name="Sherpa N."/>
            <person name="Shi L."/>
            <person name="Shih D."/>
            <person name="Sparrow T."/>
            <person name="Spaulding J."/>
            <person name="Stalker J."/>
            <person name="Stange-Thomann N."/>
            <person name="Stavropoulos S."/>
            <person name="Stone C."/>
            <person name="Strader C."/>
            <person name="Tesfaye S."/>
            <person name="Thomson T."/>
            <person name="Thoulutsang Y."/>
            <person name="Thoulutsang D."/>
            <person name="Topham K."/>
            <person name="Topping I."/>
            <person name="Tsamla T."/>
            <person name="Vassiliev H."/>
            <person name="Vo A."/>
            <person name="Wangchuk T."/>
            <person name="Wangdi T."/>
            <person name="Weiand M."/>
            <person name="Wilkinson J."/>
            <person name="Wilson A."/>
            <person name="Yadav S."/>
            <person name="Young G."/>
            <person name="Yu Q."/>
            <person name="Zembek L."/>
            <person name="Zhong D."/>
            <person name="Zimmer A."/>
            <person name="Zwirko Z."/>
            <person name="Jaffe D.B."/>
            <person name="Alvarez P."/>
            <person name="Brockman W."/>
            <person name="Butler J."/>
            <person name="Chin C."/>
            <person name="Gnerre S."/>
            <person name="Grabherr M."/>
            <person name="Kleber M."/>
            <person name="Mauceli E."/>
            <person name="MacCallum I."/>
        </authorList>
    </citation>
    <scope>NUCLEOTIDE SEQUENCE [LARGE SCALE GENOMIC DNA]</scope>
    <source>
        <strain evidence="3">Tucson 15081-1352.22</strain>
    </source>
</reference>
<feature type="region of interest" description="Disordered" evidence="1">
    <location>
        <begin position="29"/>
        <end position="50"/>
    </location>
</feature>
<organism evidence="2 3">
    <name type="scientific">Drosophila mojavensis</name>
    <name type="common">Fruit fly</name>
    <dbReference type="NCBI Taxonomy" id="7230"/>
    <lineage>
        <taxon>Eukaryota</taxon>
        <taxon>Metazoa</taxon>
        <taxon>Ecdysozoa</taxon>
        <taxon>Arthropoda</taxon>
        <taxon>Hexapoda</taxon>
        <taxon>Insecta</taxon>
        <taxon>Pterygota</taxon>
        <taxon>Neoptera</taxon>
        <taxon>Endopterygota</taxon>
        <taxon>Diptera</taxon>
        <taxon>Brachycera</taxon>
        <taxon>Muscomorpha</taxon>
        <taxon>Ephydroidea</taxon>
        <taxon>Drosophilidae</taxon>
        <taxon>Drosophila</taxon>
    </lineage>
</organism>